<feature type="region of interest" description="Disordered" evidence="11">
    <location>
        <begin position="1"/>
        <end position="41"/>
    </location>
</feature>
<comment type="subcellular location">
    <subcellularLocation>
        <location evidence="1">Nucleus</location>
    </subcellularLocation>
</comment>
<evidence type="ECO:0000256" key="5">
    <source>
        <dbReference type="ARBA" id="ARBA00022833"/>
    </source>
</evidence>
<feature type="compositionally biased region" description="Polar residues" evidence="11">
    <location>
        <begin position="1"/>
        <end position="20"/>
    </location>
</feature>
<keyword evidence="6" id="KW-0805">Transcription regulation</keyword>
<dbReference type="AlphaFoldDB" id="I2H4Z6"/>
<keyword evidence="2" id="KW-0479">Metal-binding</keyword>
<keyword evidence="3" id="KW-0677">Repeat</keyword>
<dbReference type="InterPro" id="IPR013087">
    <property type="entry name" value="Znf_C2H2_type"/>
</dbReference>
<keyword evidence="8" id="KW-0804">Transcription</keyword>
<dbReference type="KEGG" id="tbl:TBLA_0E03930"/>
<evidence type="ECO:0000256" key="8">
    <source>
        <dbReference type="ARBA" id="ARBA00023163"/>
    </source>
</evidence>
<dbReference type="Gene3D" id="3.30.160.60">
    <property type="entry name" value="Classic Zinc Finger"/>
    <property type="match status" value="2"/>
</dbReference>
<evidence type="ECO:0000313" key="13">
    <source>
        <dbReference type="EMBL" id="CCH61448.1"/>
    </source>
</evidence>
<evidence type="ECO:0000256" key="9">
    <source>
        <dbReference type="ARBA" id="ARBA00023242"/>
    </source>
</evidence>
<name>I2H4Z6_HENB6</name>
<dbReference type="PANTHER" id="PTHR24384">
    <property type="entry name" value="FINGER PUTATIVE TRANSCRIPTION FACTOR FAMILY-RELATED"/>
    <property type="match status" value="1"/>
</dbReference>
<keyword evidence="5" id="KW-0862">Zinc</keyword>
<protein>
    <recommendedName>
        <fullName evidence="12">C2H2-type domain-containing protein</fullName>
    </recommendedName>
</protein>
<evidence type="ECO:0000256" key="3">
    <source>
        <dbReference type="ARBA" id="ARBA00022737"/>
    </source>
</evidence>
<keyword evidence="14" id="KW-1185">Reference proteome</keyword>
<dbReference type="PANTHER" id="PTHR24384:SF189">
    <property type="entry name" value="C2H2-TYPE DOMAIN-CONTAINING PROTEIN-RELATED"/>
    <property type="match status" value="1"/>
</dbReference>
<dbReference type="GO" id="GO:0000981">
    <property type="term" value="F:DNA-binding transcription factor activity, RNA polymerase II-specific"/>
    <property type="evidence" value="ECO:0007669"/>
    <property type="project" value="TreeGrafter"/>
</dbReference>
<dbReference type="EMBL" id="HE806320">
    <property type="protein sequence ID" value="CCH61448.1"/>
    <property type="molecule type" value="Genomic_DNA"/>
</dbReference>
<dbReference type="GO" id="GO:0008270">
    <property type="term" value="F:zinc ion binding"/>
    <property type="evidence" value="ECO:0007669"/>
    <property type="project" value="UniProtKB-KW"/>
</dbReference>
<feature type="region of interest" description="Disordered" evidence="11">
    <location>
        <begin position="259"/>
        <end position="281"/>
    </location>
</feature>
<feature type="compositionally biased region" description="Low complexity" evidence="11">
    <location>
        <begin position="21"/>
        <end position="34"/>
    </location>
</feature>
<dbReference type="SMART" id="SM00355">
    <property type="entry name" value="ZnF_C2H2"/>
    <property type="match status" value="2"/>
</dbReference>
<dbReference type="Proteomes" id="UP000002866">
    <property type="component" value="Chromosome 5"/>
</dbReference>
<dbReference type="eggNOG" id="KOG1721">
    <property type="taxonomic scope" value="Eukaryota"/>
</dbReference>
<evidence type="ECO:0000259" key="12">
    <source>
        <dbReference type="PROSITE" id="PS50157"/>
    </source>
</evidence>
<evidence type="ECO:0000256" key="11">
    <source>
        <dbReference type="SAM" id="MobiDB-lite"/>
    </source>
</evidence>
<feature type="domain" description="C2H2-type" evidence="12">
    <location>
        <begin position="383"/>
        <end position="412"/>
    </location>
</feature>
<dbReference type="PROSITE" id="PS00028">
    <property type="entry name" value="ZINC_FINGER_C2H2_1"/>
    <property type="match status" value="2"/>
</dbReference>
<keyword evidence="9" id="KW-0539">Nucleus</keyword>
<dbReference type="PROSITE" id="PS50157">
    <property type="entry name" value="ZINC_FINGER_C2H2_2"/>
    <property type="match status" value="2"/>
</dbReference>
<evidence type="ECO:0000256" key="1">
    <source>
        <dbReference type="ARBA" id="ARBA00004123"/>
    </source>
</evidence>
<dbReference type="SUPFAM" id="SSF57667">
    <property type="entry name" value="beta-beta-alpha zinc fingers"/>
    <property type="match status" value="1"/>
</dbReference>
<dbReference type="GO" id="GO:0005634">
    <property type="term" value="C:nucleus"/>
    <property type="evidence" value="ECO:0007669"/>
    <property type="project" value="UniProtKB-SubCell"/>
</dbReference>
<evidence type="ECO:0000313" key="14">
    <source>
        <dbReference type="Proteomes" id="UP000002866"/>
    </source>
</evidence>
<sequence>MMINTTRHQSFSFQPSSHIDTSFSISTNSRRSSNMNDQTSNNLHSVTQLKSRPLLGHPNGIHLSHHNNNNILNNHHMLSNRPRLSLSSHSYSMGHSRPRQASLPGLPIPTTPTITNNTNNKPTSNQYSPLLPGFSSPGYITSPASTNVASPVTTSTPYMGNNNNNTTTSTTTTTTTTTTNNNTNNGTTNSSAQGSPGGVRLPPLSSLVAIANSPSATTNTSTSTLTSPNSISYTNTTNNSILDLRKNSTHGLGIYSVPSIDNSTTNDSTTPPATPGSVAESPKSTISMLHINSNTKNGVTNLPTSNATPIVSNYNSTSIHHPQINRNNSIHSNIQIKSEHQQPPPPPPATTLSGKQCPVCGKVCSRPSTLKTHYLIHTGDTPYKCKWLNCTKSFNVKSNMLRHLKNHEKKLEKMKEQMIANGIINDEYFERCYTANAKVLEVLHTKENEKKKIRKTSVPFKK</sequence>
<feature type="compositionally biased region" description="Low complexity" evidence="11">
    <location>
        <begin position="160"/>
        <end position="190"/>
    </location>
</feature>
<reference evidence="13 14" key="1">
    <citation type="journal article" date="2011" name="Proc. Natl. Acad. Sci. U.S.A.">
        <title>Evolutionary erosion of yeast sex chromosomes by mating-type switching accidents.</title>
        <authorList>
            <person name="Gordon J.L."/>
            <person name="Armisen D."/>
            <person name="Proux-Wera E."/>
            <person name="Oheigeartaigh S.S."/>
            <person name="Byrne K.P."/>
            <person name="Wolfe K.H."/>
        </authorList>
    </citation>
    <scope>NUCLEOTIDE SEQUENCE [LARGE SCALE GENOMIC DNA]</scope>
    <source>
        <strain evidence="14">ATCC 34711 / CBS 6284 / DSM 70876 / NBRC 10599 / NRRL Y-10934 / UCD 77-7</strain>
    </source>
</reference>
<evidence type="ECO:0000256" key="4">
    <source>
        <dbReference type="ARBA" id="ARBA00022771"/>
    </source>
</evidence>
<feature type="region of interest" description="Disordered" evidence="11">
    <location>
        <begin position="152"/>
        <end position="203"/>
    </location>
</feature>
<dbReference type="InterPro" id="IPR036236">
    <property type="entry name" value="Znf_C2H2_sf"/>
</dbReference>
<proteinExistence type="predicted"/>
<keyword evidence="4 10" id="KW-0863">Zinc-finger</keyword>
<accession>I2H4Z6</accession>
<keyword evidence="7" id="KW-0238">DNA-binding</keyword>
<evidence type="ECO:0000256" key="2">
    <source>
        <dbReference type="ARBA" id="ARBA00022723"/>
    </source>
</evidence>
<dbReference type="HOGENOM" id="CLU_592085_0_0_1"/>
<dbReference type="GeneID" id="14496521"/>
<feature type="domain" description="C2H2-type" evidence="12">
    <location>
        <begin position="355"/>
        <end position="382"/>
    </location>
</feature>
<dbReference type="InParanoid" id="I2H4Z6"/>
<gene>
    <name evidence="13" type="primary">TBLA0E03930</name>
    <name evidence="13" type="ORF">TBLA_0E03930</name>
</gene>
<dbReference type="Pfam" id="PF00096">
    <property type="entry name" value="zf-C2H2"/>
    <property type="match status" value="2"/>
</dbReference>
<organism evidence="13 14">
    <name type="scientific">Henningerozyma blattae (strain ATCC 34711 / CBS 6284 / DSM 70876 / NBRC 10599 / NRRL Y-10934 / UCD 77-7)</name>
    <name type="common">Yeast</name>
    <name type="synonym">Tetrapisispora blattae</name>
    <dbReference type="NCBI Taxonomy" id="1071380"/>
    <lineage>
        <taxon>Eukaryota</taxon>
        <taxon>Fungi</taxon>
        <taxon>Dikarya</taxon>
        <taxon>Ascomycota</taxon>
        <taxon>Saccharomycotina</taxon>
        <taxon>Saccharomycetes</taxon>
        <taxon>Saccharomycetales</taxon>
        <taxon>Saccharomycetaceae</taxon>
        <taxon>Henningerozyma</taxon>
    </lineage>
</organism>
<dbReference type="OrthoDB" id="6077919at2759"/>
<feature type="compositionally biased region" description="Low complexity" evidence="11">
    <location>
        <begin position="261"/>
        <end position="271"/>
    </location>
</feature>
<dbReference type="GO" id="GO:0000978">
    <property type="term" value="F:RNA polymerase II cis-regulatory region sequence-specific DNA binding"/>
    <property type="evidence" value="ECO:0007669"/>
    <property type="project" value="TreeGrafter"/>
</dbReference>
<dbReference type="InterPro" id="IPR050752">
    <property type="entry name" value="C2H2-ZF_domain"/>
</dbReference>
<evidence type="ECO:0000256" key="7">
    <source>
        <dbReference type="ARBA" id="ARBA00023125"/>
    </source>
</evidence>
<evidence type="ECO:0000256" key="10">
    <source>
        <dbReference type="PROSITE-ProRule" id="PRU00042"/>
    </source>
</evidence>
<dbReference type="RefSeq" id="XP_004180967.1">
    <property type="nucleotide sequence ID" value="XM_004180919.1"/>
</dbReference>
<feature type="region of interest" description="Disordered" evidence="11">
    <location>
        <begin position="90"/>
        <end position="125"/>
    </location>
</feature>
<evidence type="ECO:0000256" key="6">
    <source>
        <dbReference type="ARBA" id="ARBA00023015"/>
    </source>
</evidence>
<feature type="compositionally biased region" description="Low complexity" evidence="11">
    <location>
        <begin position="111"/>
        <end position="123"/>
    </location>
</feature>